<comment type="caution">
    <text evidence="2">The sequence shown here is derived from an EMBL/GenBank/DDBJ whole genome shotgun (WGS) entry which is preliminary data.</text>
</comment>
<accession>A0A427AAC4</accession>
<dbReference type="EMBL" id="AMZH03003178">
    <property type="protein sequence ID" value="RRT73151.1"/>
    <property type="molecule type" value="Genomic_DNA"/>
</dbReference>
<name>A0A427AAC4_ENSVE</name>
<sequence length="68" mass="7180">MLVRLPHSPAGGSWASALIAERERDLSGRRGPDAGARITWGPVTAYSETTSPRKSFPGGQSDCGVQLI</sequence>
<evidence type="ECO:0000313" key="3">
    <source>
        <dbReference type="Proteomes" id="UP000287651"/>
    </source>
</evidence>
<evidence type="ECO:0000256" key="1">
    <source>
        <dbReference type="SAM" id="MobiDB-lite"/>
    </source>
</evidence>
<reference evidence="2 3" key="1">
    <citation type="journal article" date="2014" name="Agronomy (Basel)">
        <title>A Draft Genome Sequence for Ensete ventricosum, the Drought-Tolerant Tree Against Hunger.</title>
        <authorList>
            <person name="Harrison J."/>
            <person name="Moore K.A."/>
            <person name="Paszkiewicz K."/>
            <person name="Jones T."/>
            <person name="Grant M."/>
            <person name="Ambacheew D."/>
            <person name="Muzemil S."/>
            <person name="Studholme D.J."/>
        </authorList>
    </citation>
    <scope>NUCLEOTIDE SEQUENCE [LARGE SCALE GENOMIC DNA]</scope>
</reference>
<gene>
    <name evidence="2" type="ORF">B296_00033161</name>
</gene>
<proteinExistence type="predicted"/>
<dbReference type="AlphaFoldDB" id="A0A427AAC4"/>
<protein>
    <submittedName>
        <fullName evidence="2">Uncharacterized protein</fullName>
    </submittedName>
</protein>
<evidence type="ECO:0000313" key="2">
    <source>
        <dbReference type="EMBL" id="RRT73151.1"/>
    </source>
</evidence>
<dbReference type="Proteomes" id="UP000287651">
    <property type="component" value="Unassembled WGS sequence"/>
</dbReference>
<organism evidence="2 3">
    <name type="scientific">Ensete ventricosum</name>
    <name type="common">Abyssinian banana</name>
    <name type="synonym">Musa ensete</name>
    <dbReference type="NCBI Taxonomy" id="4639"/>
    <lineage>
        <taxon>Eukaryota</taxon>
        <taxon>Viridiplantae</taxon>
        <taxon>Streptophyta</taxon>
        <taxon>Embryophyta</taxon>
        <taxon>Tracheophyta</taxon>
        <taxon>Spermatophyta</taxon>
        <taxon>Magnoliopsida</taxon>
        <taxon>Liliopsida</taxon>
        <taxon>Zingiberales</taxon>
        <taxon>Musaceae</taxon>
        <taxon>Ensete</taxon>
    </lineage>
</organism>
<feature type="region of interest" description="Disordered" evidence="1">
    <location>
        <begin position="47"/>
        <end position="68"/>
    </location>
</feature>